<evidence type="ECO:0008006" key="2">
    <source>
        <dbReference type="Google" id="ProtNLM"/>
    </source>
</evidence>
<reference evidence="1" key="1">
    <citation type="journal article" date="2014" name="ISME J.">
        <title>Evidence for extensive gene flow and Thermotoga subpopulations in subsurface and marine environments.</title>
        <authorList>
            <person name="Nesbo C.L."/>
            <person name="S Swithers K."/>
            <person name="Dahle H."/>
            <person name="Haverkamp T.H."/>
            <person name="Birkeland N.K."/>
            <person name="Sokolova T."/>
            <person name="Kublanov I."/>
            <person name="Zhaxybayeva O."/>
        </authorList>
    </citation>
    <scope>NUCLEOTIDE SEQUENCE</scope>
    <source>
        <strain evidence="1">TBXY761</strain>
    </source>
</reference>
<dbReference type="AlphaFoldDB" id="A0A0B5H0W5"/>
<name>A0A0B5H0W5_9THEM</name>
<sequence length="93" mass="10405">MVAEKLPIKTVMAILVENRRETAEKVQKILTAWGCLIKTRLGLHDGVLDNCSEAGLIVLELVGSPEQHRELCDKLNKLPGVKADYMELSFDEE</sequence>
<protein>
    <recommendedName>
        <fullName evidence="2">Iron-only hydrogenase system regulator</fullName>
    </recommendedName>
</protein>
<dbReference type="InterPro" id="IPR045865">
    <property type="entry name" value="ACT-like_dom_sf"/>
</dbReference>
<dbReference type="InterPro" id="IPR027271">
    <property type="entry name" value="Acetolactate_synth/TF_NikR_C"/>
</dbReference>
<dbReference type="Gene3D" id="3.30.70.1150">
    <property type="entry name" value="ACT-like. Chain A, domain 2"/>
    <property type="match status" value="1"/>
</dbReference>
<dbReference type="SUPFAM" id="SSF55021">
    <property type="entry name" value="ACT-like"/>
    <property type="match status" value="1"/>
</dbReference>
<dbReference type="EMBL" id="KP239990">
    <property type="protein sequence ID" value="AJF34544.1"/>
    <property type="molecule type" value="Genomic_DNA"/>
</dbReference>
<proteinExistence type="predicted"/>
<organism evidence="1">
    <name type="scientific">Thermotoga sp. TBXY761</name>
    <dbReference type="NCBI Taxonomy" id="1244084"/>
    <lineage>
        <taxon>Bacteria</taxon>
        <taxon>Thermotogati</taxon>
        <taxon>Thermotogota</taxon>
        <taxon>Thermotogae</taxon>
        <taxon>Thermotogales</taxon>
        <taxon>Thermotogaceae</taxon>
        <taxon>Thermotoga</taxon>
    </lineage>
</organism>
<evidence type="ECO:0000313" key="1">
    <source>
        <dbReference type="EMBL" id="AJF34544.1"/>
    </source>
</evidence>
<accession>A0A0B5H0W5</accession>